<feature type="compositionally biased region" description="Polar residues" evidence="2">
    <location>
        <begin position="339"/>
        <end position="351"/>
    </location>
</feature>
<dbReference type="GO" id="GO:0035082">
    <property type="term" value="P:axoneme assembly"/>
    <property type="evidence" value="ECO:0007669"/>
    <property type="project" value="TreeGrafter"/>
</dbReference>
<dbReference type="AlphaFoldDB" id="A0AAD2D3V1"/>
<sequence>MSASLKKVKKFYKKESSSDSDYSSSDQNSEKSDEHDPRDEKINQSPKKMKSSEFRKLKNSAAQKHQNKITSQDCNKKGKSIHSHPIAPKGLTFKQLDIDDTESDYSEISDLSDLIGSTIYPSERDPLTDPQIEPSDFSEPSCTSSRIEESKTGSGKPLKQAETSRITKKSGKNKGPSNYSYVQPRGADGPHSKNSTSREEKKIAQPRGAKKGRNGRKPGFKNKKIFKKKIVNSDDSSSSDDALSQAIENIIQSKPARTKKQPPPVESGLVTFGQSPTNEEDDPEEDPIKERFMNLGVSEIERPEGFPMNVDLDNSIESDSLDGYSISESSMYPSEDDSQQNISKSVKNKQATIKKPREPRGSKKNKNQKDNQGKAPANYKPDSKGSSALSTSEISESSVSESEVSSKRSDGCEIEILTGGSNPSESDFEESNSHFDYVPNEHTDSILGRFKTNTNDRSDYIKDEISNSLVKEQELEAREENDQQQDCRLDAFSQEAMESNQDLYKDQDHSQTESKAEDQQESSAVKASASGDTSALEKTQMEEDKNPEVPEEEKASLKEQKITEEVDLVYKEETYSNGNSYKGQVNARTGKRHGQGTCLWKSGRKYIGQWKNGKPEGQGIIYCEDGNMYEGEWVNGKRHDTGLFTWKDGTTYQGEFANGWRNGQGIFKKPNGYSYEGEWKDDKRHGQGVVCYSSGNKYVGQFQNGLRHGEGVFTWKDGRTHQGHYENGKRNGYGVLIKPNTGERYEGQWKDGLKHGKFTVTLKDGQRVTEYYYNDKKV</sequence>
<dbReference type="PANTHER" id="PTHR43215:SF14">
    <property type="entry name" value="RADIAL SPOKE HEAD 1 HOMOLOG"/>
    <property type="match status" value="1"/>
</dbReference>
<feature type="compositionally biased region" description="Basic residues" evidence="2">
    <location>
        <begin position="208"/>
        <end position="230"/>
    </location>
</feature>
<name>A0AAD2D3V1_EUPCR</name>
<dbReference type="Pfam" id="PF02493">
    <property type="entry name" value="MORN"/>
    <property type="match status" value="8"/>
</dbReference>
<protein>
    <submittedName>
        <fullName evidence="3">Uncharacterized protein</fullName>
    </submittedName>
</protein>
<dbReference type="SUPFAM" id="SSF82185">
    <property type="entry name" value="Histone H3 K4-specific methyltransferase SET7/9 N-terminal domain"/>
    <property type="match status" value="1"/>
</dbReference>
<feature type="compositionally biased region" description="Basic and acidic residues" evidence="2">
    <location>
        <begin position="539"/>
        <end position="560"/>
    </location>
</feature>
<feature type="compositionally biased region" description="Low complexity" evidence="2">
    <location>
        <begin position="386"/>
        <end position="403"/>
    </location>
</feature>
<feature type="compositionally biased region" description="Basic and acidic residues" evidence="2">
    <location>
        <begin position="503"/>
        <end position="518"/>
    </location>
</feature>
<dbReference type="PANTHER" id="PTHR43215">
    <property type="entry name" value="RADIAL SPOKE HEAD 1 HOMOLOG"/>
    <property type="match status" value="1"/>
</dbReference>
<feature type="compositionally biased region" description="Polar residues" evidence="2">
    <location>
        <begin position="521"/>
        <end position="537"/>
    </location>
</feature>
<feature type="region of interest" description="Disordered" evidence="2">
    <location>
        <begin position="472"/>
        <end position="560"/>
    </location>
</feature>
<feature type="compositionally biased region" description="Basic and acidic residues" evidence="2">
    <location>
        <begin position="188"/>
        <end position="203"/>
    </location>
</feature>
<feature type="region of interest" description="Disordered" evidence="2">
    <location>
        <begin position="104"/>
        <end position="460"/>
    </location>
</feature>
<dbReference type="SMART" id="SM00698">
    <property type="entry name" value="MORN"/>
    <property type="match status" value="8"/>
</dbReference>
<proteinExistence type="predicted"/>
<keyword evidence="4" id="KW-1185">Reference proteome</keyword>
<feature type="compositionally biased region" description="Basic and acidic residues" evidence="2">
    <location>
        <begin position="28"/>
        <end position="42"/>
    </location>
</feature>
<dbReference type="Gene3D" id="2.20.110.10">
    <property type="entry name" value="Histone H3 K4-specific methyltransferase SET7/9 N-terminal domain"/>
    <property type="match status" value="4"/>
</dbReference>
<dbReference type="GO" id="GO:0005634">
    <property type="term" value="C:nucleus"/>
    <property type="evidence" value="ECO:0007669"/>
    <property type="project" value="TreeGrafter"/>
</dbReference>
<evidence type="ECO:0000313" key="3">
    <source>
        <dbReference type="EMBL" id="CAI2380059.1"/>
    </source>
</evidence>
<feature type="compositionally biased region" description="Basic and acidic residues" evidence="2">
    <location>
        <begin position="472"/>
        <end position="489"/>
    </location>
</feature>
<feature type="compositionally biased region" description="Basic and acidic residues" evidence="2">
    <location>
        <begin position="355"/>
        <end position="372"/>
    </location>
</feature>
<dbReference type="EMBL" id="CAMPGE010021966">
    <property type="protein sequence ID" value="CAI2380059.1"/>
    <property type="molecule type" value="Genomic_DNA"/>
</dbReference>
<evidence type="ECO:0000313" key="4">
    <source>
        <dbReference type="Proteomes" id="UP001295684"/>
    </source>
</evidence>
<keyword evidence="1" id="KW-0677">Repeat</keyword>
<dbReference type="Proteomes" id="UP001295684">
    <property type="component" value="Unassembled WGS sequence"/>
</dbReference>
<evidence type="ECO:0000256" key="2">
    <source>
        <dbReference type="SAM" id="MobiDB-lite"/>
    </source>
</evidence>
<dbReference type="GO" id="GO:0031514">
    <property type="term" value="C:motile cilium"/>
    <property type="evidence" value="ECO:0007669"/>
    <property type="project" value="TreeGrafter"/>
</dbReference>
<feature type="compositionally biased region" description="Polar residues" evidence="2">
    <location>
        <begin position="60"/>
        <end position="73"/>
    </location>
</feature>
<gene>
    <name evidence="3" type="ORF">ECRASSUSDP1_LOCUS21485</name>
</gene>
<comment type="caution">
    <text evidence="3">The sequence shown here is derived from an EMBL/GenBank/DDBJ whole genome shotgun (WGS) entry which is preliminary data.</text>
</comment>
<reference evidence="3" key="1">
    <citation type="submission" date="2023-07" db="EMBL/GenBank/DDBJ databases">
        <authorList>
            <consortium name="AG Swart"/>
            <person name="Singh M."/>
            <person name="Singh A."/>
            <person name="Seah K."/>
            <person name="Emmerich C."/>
        </authorList>
    </citation>
    <scope>NUCLEOTIDE SEQUENCE</scope>
    <source>
        <strain evidence="3">DP1</strain>
    </source>
</reference>
<dbReference type="InterPro" id="IPR003409">
    <property type="entry name" value="MORN"/>
</dbReference>
<accession>A0AAD2D3V1</accession>
<organism evidence="3 4">
    <name type="scientific">Euplotes crassus</name>
    <dbReference type="NCBI Taxonomy" id="5936"/>
    <lineage>
        <taxon>Eukaryota</taxon>
        <taxon>Sar</taxon>
        <taxon>Alveolata</taxon>
        <taxon>Ciliophora</taxon>
        <taxon>Intramacronucleata</taxon>
        <taxon>Spirotrichea</taxon>
        <taxon>Hypotrichia</taxon>
        <taxon>Euplotida</taxon>
        <taxon>Euplotidae</taxon>
        <taxon>Moneuplotes</taxon>
    </lineage>
</organism>
<feature type="region of interest" description="Disordered" evidence="2">
    <location>
        <begin position="1"/>
        <end position="90"/>
    </location>
</feature>
<feature type="compositionally biased region" description="Basic residues" evidence="2">
    <location>
        <begin position="1"/>
        <end position="12"/>
    </location>
</feature>
<dbReference type="GO" id="GO:0007286">
    <property type="term" value="P:spermatid development"/>
    <property type="evidence" value="ECO:0007669"/>
    <property type="project" value="TreeGrafter"/>
</dbReference>
<evidence type="ECO:0000256" key="1">
    <source>
        <dbReference type="ARBA" id="ARBA00022737"/>
    </source>
</evidence>